<dbReference type="InterPro" id="IPR000719">
    <property type="entry name" value="Prot_kinase_dom"/>
</dbReference>
<feature type="binding site" evidence="12">
    <location>
        <position position="41"/>
    </location>
    <ligand>
        <name>ATP</name>
        <dbReference type="ChEBI" id="CHEBI:30616"/>
    </ligand>
</feature>
<evidence type="ECO:0000256" key="3">
    <source>
        <dbReference type="ARBA" id="ARBA00022475"/>
    </source>
</evidence>
<dbReference type="SUPFAM" id="SSF56112">
    <property type="entry name" value="Protein kinase-like (PK-like)"/>
    <property type="match status" value="1"/>
</dbReference>
<dbReference type="EMBL" id="FMUB01000001">
    <property type="protein sequence ID" value="SCX00145.1"/>
    <property type="molecule type" value="Genomic_DNA"/>
</dbReference>
<dbReference type="PROSITE" id="PS00107">
    <property type="entry name" value="PROTEIN_KINASE_ATP"/>
    <property type="match status" value="1"/>
</dbReference>
<dbReference type="FunFam" id="3.30.200.20:FF:000348">
    <property type="entry name" value="Serine/threonine protein kinase"/>
    <property type="match status" value="1"/>
</dbReference>
<dbReference type="STRING" id="1502745.SAMN02799620_00045"/>
<evidence type="ECO:0000313" key="16">
    <source>
        <dbReference type="EMBL" id="SCX00145.1"/>
    </source>
</evidence>
<keyword evidence="4 16" id="KW-0723">Serine/threonine-protein kinase</keyword>
<keyword evidence="6 14" id="KW-0812">Transmembrane</keyword>
<organism evidence="16 17">
    <name type="scientific">Mycolicibacterium fluoranthenivorans</name>
    <dbReference type="NCBI Taxonomy" id="258505"/>
    <lineage>
        <taxon>Bacteria</taxon>
        <taxon>Bacillati</taxon>
        <taxon>Actinomycetota</taxon>
        <taxon>Actinomycetes</taxon>
        <taxon>Mycobacteriales</taxon>
        <taxon>Mycobacteriaceae</taxon>
        <taxon>Mycolicibacterium</taxon>
    </lineage>
</organism>
<dbReference type="PANTHER" id="PTHR43289:SF6">
    <property type="entry name" value="SERINE_THREONINE-PROTEIN KINASE NEKL-3"/>
    <property type="match status" value="1"/>
</dbReference>
<dbReference type="InterPro" id="IPR017441">
    <property type="entry name" value="Protein_kinase_ATP_BS"/>
</dbReference>
<evidence type="ECO:0000256" key="12">
    <source>
        <dbReference type="PROSITE-ProRule" id="PRU10141"/>
    </source>
</evidence>
<evidence type="ECO:0000256" key="4">
    <source>
        <dbReference type="ARBA" id="ARBA00022527"/>
    </source>
</evidence>
<keyword evidence="9 12" id="KW-0067">ATP-binding</keyword>
<proteinExistence type="predicted"/>
<dbReference type="GO" id="GO:0005524">
    <property type="term" value="F:ATP binding"/>
    <property type="evidence" value="ECO:0007669"/>
    <property type="project" value="UniProtKB-UniRule"/>
</dbReference>
<evidence type="ECO:0000256" key="10">
    <source>
        <dbReference type="ARBA" id="ARBA00022989"/>
    </source>
</evidence>
<dbReference type="EC" id="2.7.11.1" evidence="2"/>
<evidence type="ECO:0000259" key="15">
    <source>
        <dbReference type="PROSITE" id="PS50011"/>
    </source>
</evidence>
<dbReference type="PROSITE" id="PS50011">
    <property type="entry name" value="PROTEIN_KINASE_DOM"/>
    <property type="match status" value="1"/>
</dbReference>
<evidence type="ECO:0000256" key="13">
    <source>
        <dbReference type="SAM" id="MobiDB-lite"/>
    </source>
</evidence>
<dbReference type="GO" id="GO:0080090">
    <property type="term" value="P:regulation of primary metabolic process"/>
    <property type="evidence" value="ECO:0007669"/>
    <property type="project" value="UniProtKB-ARBA"/>
</dbReference>
<dbReference type="Gene3D" id="3.30.200.20">
    <property type="entry name" value="Phosphorylase Kinase, domain 1"/>
    <property type="match status" value="1"/>
</dbReference>
<keyword evidence="8 16" id="KW-0418">Kinase</keyword>
<keyword evidence="10 14" id="KW-1133">Transmembrane helix</keyword>
<dbReference type="InterPro" id="IPR011009">
    <property type="entry name" value="Kinase-like_dom_sf"/>
</dbReference>
<protein>
    <recommendedName>
        <fullName evidence="2">non-specific serine/threonine protein kinase</fullName>
        <ecNumber evidence="2">2.7.11.1</ecNumber>
    </recommendedName>
</protein>
<evidence type="ECO:0000256" key="7">
    <source>
        <dbReference type="ARBA" id="ARBA00022741"/>
    </source>
</evidence>
<dbReference type="CDD" id="cd14014">
    <property type="entry name" value="STKc_PknB_like"/>
    <property type="match status" value="1"/>
</dbReference>
<name>A0A1G4V2E8_9MYCO</name>
<dbReference type="PANTHER" id="PTHR43289">
    <property type="entry name" value="MITOGEN-ACTIVATED PROTEIN KINASE KINASE KINASE 20-RELATED"/>
    <property type="match status" value="1"/>
</dbReference>
<feature type="domain" description="Protein kinase" evidence="15">
    <location>
        <begin position="12"/>
        <end position="269"/>
    </location>
</feature>
<dbReference type="RefSeq" id="WP_090352903.1">
    <property type="nucleotide sequence ID" value="NZ_FMUB01000001.1"/>
</dbReference>
<evidence type="ECO:0000313" key="17">
    <source>
        <dbReference type="Proteomes" id="UP000199707"/>
    </source>
</evidence>
<dbReference type="PROSITE" id="PS00108">
    <property type="entry name" value="PROTEIN_KINASE_ST"/>
    <property type="match status" value="1"/>
</dbReference>
<feature type="region of interest" description="Disordered" evidence="13">
    <location>
        <begin position="346"/>
        <end position="369"/>
    </location>
</feature>
<dbReference type="GO" id="GO:0004674">
    <property type="term" value="F:protein serine/threonine kinase activity"/>
    <property type="evidence" value="ECO:0007669"/>
    <property type="project" value="UniProtKB-KW"/>
</dbReference>
<evidence type="ECO:0000256" key="5">
    <source>
        <dbReference type="ARBA" id="ARBA00022679"/>
    </source>
</evidence>
<keyword evidence="5" id="KW-0808">Transferase</keyword>
<dbReference type="SMART" id="SM00220">
    <property type="entry name" value="S_TKc"/>
    <property type="match status" value="1"/>
</dbReference>
<evidence type="ECO:0000256" key="9">
    <source>
        <dbReference type="ARBA" id="ARBA00022840"/>
    </source>
</evidence>
<dbReference type="FunFam" id="1.10.510.10:FF:000021">
    <property type="entry name" value="Serine/threonine protein kinase"/>
    <property type="match status" value="1"/>
</dbReference>
<feature type="transmembrane region" description="Helical" evidence="14">
    <location>
        <begin position="303"/>
        <end position="328"/>
    </location>
</feature>
<dbReference type="Gene3D" id="1.10.510.10">
    <property type="entry name" value="Transferase(Phosphotransferase) domain 1"/>
    <property type="match status" value="1"/>
</dbReference>
<accession>A0A1G4V2E8</accession>
<dbReference type="InterPro" id="IPR008271">
    <property type="entry name" value="Ser/Thr_kinase_AS"/>
</dbReference>
<dbReference type="Proteomes" id="UP000199707">
    <property type="component" value="Unassembled WGS sequence"/>
</dbReference>
<gene>
    <name evidence="16" type="ORF">SAMN02799620_00045</name>
</gene>
<reference evidence="17" key="1">
    <citation type="submission" date="2016-10" db="EMBL/GenBank/DDBJ databases">
        <authorList>
            <person name="Varghese N."/>
            <person name="Submissions S."/>
        </authorList>
    </citation>
    <scope>NUCLEOTIDE SEQUENCE [LARGE SCALE GENOMIC DNA]</scope>
    <source>
        <strain evidence="17">UNC267MFSha1.1M11</strain>
    </source>
</reference>
<keyword evidence="3" id="KW-1003">Cell membrane</keyword>
<comment type="subcellular location">
    <subcellularLocation>
        <location evidence="1">Cell membrane</location>
        <topology evidence="1">Single-pass membrane protein</topology>
    </subcellularLocation>
</comment>
<keyword evidence="7 12" id="KW-0547">Nucleotide-binding</keyword>
<dbReference type="GO" id="GO:0005886">
    <property type="term" value="C:plasma membrane"/>
    <property type="evidence" value="ECO:0007669"/>
    <property type="project" value="UniProtKB-SubCell"/>
</dbReference>
<evidence type="ECO:0000256" key="6">
    <source>
        <dbReference type="ARBA" id="ARBA00022692"/>
    </source>
</evidence>
<evidence type="ECO:0000256" key="1">
    <source>
        <dbReference type="ARBA" id="ARBA00004162"/>
    </source>
</evidence>
<evidence type="ECO:0000256" key="14">
    <source>
        <dbReference type="SAM" id="Phobius"/>
    </source>
</evidence>
<evidence type="ECO:0000256" key="11">
    <source>
        <dbReference type="ARBA" id="ARBA00023136"/>
    </source>
</evidence>
<dbReference type="Pfam" id="PF00069">
    <property type="entry name" value="Pkinase"/>
    <property type="match status" value="1"/>
</dbReference>
<dbReference type="AlphaFoldDB" id="A0A1G4V2E8"/>
<evidence type="ECO:0000256" key="8">
    <source>
        <dbReference type="ARBA" id="ARBA00022777"/>
    </source>
</evidence>
<sequence>MAIRVGEKFGPYDLRALLGVGGMGEVYQAFDTAKGRMVALKLLRPELAADPSFQERFRRESRIAAQLHEPHVIPVHDFGEIDGVLYIDMRLVSGHNLKSVLAQQGPLHPLRAVAVIAQIAAALDAAHAGGLTHRDVKPENVLLTPEDFAYLVDFGIARSGTDSGLTTAGSAIGSCAYMAPERFTDGAVGPPTDVYSLACLLYELLTGAPPFPAGDVAMLMNAHLSSPPPRPSVARPGISRAFDDVVTWGMAKDPAHRCPTAGTLARAATAAATAISTTPSTPTVLNQSGAEKLSAPQRSTRPALLAVIGVIGVGTMIAVAGIGAWLMFGRHTTAQPPEAVQATVTRTATAAPTSSTSATSSTSTTSTSTIAARASLPGTDALGFLAYPGARCDPGQVPVTLGLTALSAVVICETPSGAFVYRGVRLSDDAGIELGGAVHVPGGGFDITNRTDGTRYQIRNTALIITGPDGSEHTESMEQYASTF</sequence>
<evidence type="ECO:0000256" key="2">
    <source>
        <dbReference type="ARBA" id="ARBA00012513"/>
    </source>
</evidence>
<keyword evidence="11 14" id="KW-0472">Membrane</keyword>